<dbReference type="EMBL" id="JBHSED010000011">
    <property type="protein sequence ID" value="MFC4303286.1"/>
    <property type="molecule type" value="Genomic_DNA"/>
</dbReference>
<evidence type="ECO:0000313" key="3">
    <source>
        <dbReference type="Proteomes" id="UP001595755"/>
    </source>
</evidence>
<dbReference type="Proteomes" id="UP001595755">
    <property type="component" value="Unassembled WGS sequence"/>
</dbReference>
<protein>
    <recommendedName>
        <fullName evidence="4">DUF4400 domain-containing protein</fullName>
    </recommendedName>
</protein>
<keyword evidence="1" id="KW-0812">Transmembrane</keyword>
<keyword evidence="1" id="KW-0472">Membrane</keyword>
<evidence type="ECO:0000256" key="1">
    <source>
        <dbReference type="SAM" id="Phobius"/>
    </source>
</evidence>
<evidence type="ECO:0008006" key="4">
    <source>
        <dbReference type="Google" id="ProtNLM"/>
    </source>
</evidence>
<gene>
    <name evidence="2" type="ORF">ACFO1S_07450</name>
</gene>
<accession>A0ABV8S6W3</accession>
<name>A0ABV8S6W3_9BACL</name>
<evidence type="ECO:0000313" key="2">
    <source>
        <dbReference type="EMBL" id="MFC4303286.1"/>
    </source>
</evidence>
<feature type="transmembrane region" description="Helical" evidence="1">
    <location>
        <begin position="200"/>
        <end position="221"/>
    </location>
</feature>
<keyword evidence="3" id="KW-1185">Reference proteome</keyword>
<keyword evidence="1" id="KW-1133">Transmembrane helix</keyword>
<organism evidence="2 3">
    <name type="scientific">Cohnella boryungensis</name>
    <dbReference type="NCBI Taxonomy" id="768479"/>
    <lineage>
        <taxon>Bacteria</taxon>
        <taxon>Bacillati</taxon>
        <taxon>Bacillota</taxon>
        <taxon>Bacilli</taxon>
        <taxon>Bacillales</taxon>
        <taxon>Paenibacillaceae</taxon>
        <taxon>Cohnella</taxon>
    </lineage>
</organism>
<feature type="transmembrane region" description="Helical" evidence="1">
    <location>
        <begin position="169"/>
        <end position="193"/>
    </location>
</feature>
<reference evidence="3" key="1">
    <citation type="journal article" date="2019" name="Int. J. Syst. Evol. Microbiol.">
        <title>The Global Catalogue of Microorganisms (GCM) 10K type strain sequencing project: providing services to taxonomists for standard genome sequencing and annotation.</title>
        <authorList>
            <consortium name="The Broad Institute Genomics Platform"/>
            <consortium name="The Broad Institute Genome Sequencing Center for Infectious Disease"/>
            <person name="Wu L."/>
            <person name="Ma J."/>
        </authorList>
    </citation>
    <scope>NUCLEOTIDE SEQUENCE [LARGE SCALE GENOMIC DNA]</scope>
    <source>
        <strain evidence="3">CGMCC 4.1641</strain>
    </source>
</reference>
<proteinExistence type="predicted"/>
<dbReference type="RefSeq" id="WP_204604079.1">
    <property type="nucleotide sequence ID" value="NZ_JBHSED010000011.1"/>
</dbReference>
<comment type="caution">
    <text evidence="2">The sequence shown here is derived from an EMBL/GenBank/DDBJ whole genome shotgun (WGS) entry which is preliminary data.</text>
</comment>
<sequence>MSRFIGFCIFLAVILYGWQALSGTYEAAYNQKVVLSAYSVLGNGTDEEVLSGIGLTDSKYEKAQLVTVIETLSPSLSVLSAGERRTVALALGETDLRYHLKLNTGNYVPTTFDFSTNLLYNVSYLANTPSKLLHNIKMDFALAKEMSDSGPIGRGIGFGVKVIFVIWDILHAVTGAAAALIMLVFGSLIGLLFHPINSVINFFPMLWNVCVTIWHAIRYIFNLF</sequence>